<dbReference type="PROSITE" id="PS00893">
    <property type="entry name" value="NUDIX_BOX"/>
    <property type="match status" value="1"/>
</dbReference>
<dbReference type="GO" id="GO:0047631">
    <property type="term" value="F:ADP-ribose diphosphatase activity"/>
    <property type="evidence" value="ECO:0007669"/>
    <property type="project" value="UniProtKB-EC"/>
</dbReference>
<evidence type="ECO:0000313" key="5">
    <source>
        <dbReference type="Proteomes" id="UP000032360"/>
    </source>
</evidence>
<dbReference type="STRING" id="1280514.AXFE_31430"/>
<keyword evidence="5" id="KW-1185">Reference proteome</keyword>
<dbReference type="Pfam" id="PF00293">
    <property type="entry name" value="NUDIX"/>
    <property type="match status" value="1"/>
</dbReference>
<feature type="domain" description="Nudix hydrolase" evidence="3">
    <location>
        <begin position="81"/>
        <end position="209"/>
    </location>
</feature>
<organism evidence="4 5">
    <name type="scientific">Acidithrix ferrooxidans</name>
    <dbReference type="NCBI Taxonomy" id="1280514"/>
    <lineage>
        <taxon>Bacteria</taxon>
        <taxon>Bacillati</taxon>
        <taxon>Actinomycetota</taxon>
        <taxon>Acidimicrobiia</taxon>
        <taxon>Acidimicrobiales</taxon>
        <taxon>Acidimicrobiaceae</taxon>
        <taxon>Acidithrix</taxon>
    </lineage>
</organism>
<dbReference type="PANTHER" id="PTHR43046:SF16">
    <property type="entry name" value="ADP-RIBOSE PYROPHOSPHATASE YJHB-RELATED"/>
    <property type="match status" value="1"/>
</dbReference>
<keyword evidence="2 4" id="KW-0378">Hydrolase</keyword>
<dbReference type="PANTHER" id="PTHR43046">
    <property type="entry name" value="GDP-MANNOSE MANNOSYL HYDROLASE"/>
    <property type="match status" value="1"/>
</dbReference>
<evidence type="ECO:0000259" key="3">
    <source>
        <dbReference type="PROSITE" id="PS51462"/>
    </source>
</evidence>
<dbReference type="PROSITE" id="PS51462">
    <property type="entry name" value="NUDIX"/>
    <property type="match status" value="1"/>
</dbReference>
<evidence type="ECO:0000256" key="2">
    <source>
        <dbReference type="ARBA" id="ARBA00022801"/>
    </source>
</evidence>
<name>A0A0D8HG04_9ACTN</name>
<gene>
    <name evidence="4" type="primary">nudF2</name>
    <name evidence="4" type="ORF">AXFE_31430</name>
</gene>
<evidence type="ECO:0000256" key="1">
    <source>
        <dbReference type="ARBA" id="ARBA00001946"/>
    </source>
</evidence>
<reference evidence="4 5" key="1">
    <citation type="submission" date="2015-01" db="EMBL/GenBank/DDBJ databases">
        <title>Draft genome of the acidophilic iron oxidizer Acidithrix ferrooxidans strain Py-F3.</title>
        <authorList>
            <person name="Poehlein A."/>
            <person name="Eisen S."/>
            <person name="Schloemann M."/>
            <person name="Johnson B.D."/>
            <person name="Daniel R."/>
            <person name="Muehling M."/>
        </authorList>
    </citation>
    <scope>NUCLEOTIDE SEQUENCE [LARGE SCALE GENOMIC DNA]</scope>
    <source>
        <strain evidence="4 5">Py-F3</strain>
    </source>
</reference>
<dbReference type="InterPro" id="IPR020084">
    <property type="entry name" value="NUDIX_hydrolase_CS"/>
</dbReference>
<dbReference type="Proteomes" id="UP000032360">
    <property type="component" value="Unassembled WGS sequence"/>
</dbReference>
<dbReference type="Gene3D" id="3.90.79.10">
    <property type="entry name" value="Nucleoside Triphosphate Pyrophosphohydrolase"/>
    <property type="match status" value="1"/>
</dbReference>
<dbReference type="EC" id="3.6.1.13" evidence="4"/>
<dbReference type="AlphaFoldDB" id="A0A0D8HG04"/>
<accession>A0A0D8HG04</accession>
<evidence type="ECO:0000313" key="4">
    <source>
        <dbReference type="EMBL" id="KJF15991.1"/>
    </source>
</evidence>
<dbReference type="EMBL" id="JXYS01000104">
    <property type="protein sequence ID" value="KJF15991.1"/>
    <property type="molecule type" value="Genomic_DNA"/>
</dbReference>
<dbReference type="CDD" id="cd03424">
    <property type="entry name" value="NUDIX_ADPRase_Nudt5_UGPPase_Nudt14"/>
    <property type="match status" value="1"/>
</dbReference>
<proteinExistence type="predicted"/>
<dbReference type="SUPFAM" id="SSF55811">
    <property type="entry name" value="Nudix"/>
    <property type="match status" value="1"/>
</dbReference>
<comment type="cofactor">
    <cofactor evidence="1">
        <name>Mg(2+)</name>
        <dbReference type="ChEBI" id="CHEBI:18420"/>
    </cofactor>
</comment>
<comment type="caution">
    <text evidence="4">The sequence shown here is derived from an EMBL/GenBank/DDBJ whole genome shotgun (WGS) entry which is preliminary data.</text>
</comment>
<dbReference type="InterPro" id="IPR015797">
    <property type="entry name" value="NUDIX_hydrolase-like_dom_sf"/>
</dbReference>
<sequence length="222" mass="24773">MASQSIWSVQNVYTLTRVAPMVGVLCKNVDMTNGKDRVEKNAKAEWKVFGKRHIYENHWVNLDLVDVQSPDGTRFEHHVVRMQRVVGVVIPNHDGRILLVRHHRFITSTWGWEIPCGIVENNETAIDAAAREVEEETGFRPFGLKPLLAYQPCIGIADTPHELFVASGAVSVGEPTDPTEVERIGWFSFDEVKELISDGLIHDSPTLLGLFAAASQSGVYLV</sequence>
<dbReference type="InterPro" id="IPR000086">
    <property type="entry name" value="NUDIX_hydrolase_dom"/>
</dbReference>
<protein>
    <submittedName>
        <fullName evidence="4">ADP-ribose pyrophosphatase</fullName>
        <ecNumber evidence="4">3.6.1.13</ecNumber>
    </submittedName>
</protein>